<gene>
    <name evidence="2" type="ORF">IAB76_07390</name>
</gene>
<evidence type="ECO:0000313" key="3">
    <source>
        <dbReference type="Proteomes" id="UP000823769"/>
    </source>
</evidence>
<name>A0A9D9IXK3_9BACT</name>
<accession>A0A9D9IXK3</accession>
<keyword evidence="1" id="KW-0472">Membrane</keyword>
<feature type="transmembrane region" description="Helical" evidence="1">
    <location>
        <begin position="58"/>
        <end position="77"/>
    </location>
</feature>
<dbReference type="Proteomes" id="UP000823769">
    <property type="component" value="Unassembled WGS sequence"/>
</dbReference>
<reference evidence="2" key="2">
    <citation type="journal article" date="2021" name="PeerJ">
        <title>Extensive microbial diversity within the chicken gut microbiome revealed by metagenomics and culture.</title>
        <authorList>
            <person name="Gilroy R."/>
            <person name="Ravi A."/>
            <person name="Getino M."/>
            <person name="Pursley I."/>
            <person name="Horton D.L."/>
            <person name="Alikhan N.F."/>
            <person name="Baker D."/>
            <person name="Gharbi K."/>
            <person name="Hall N."/>
            <person name="Watson M."/>
            <person name="Adriaenssens E.M."/>
            <person name="Foster-Nyarko E."/>
            <person name="Jarju S."/>
            <person name="Secka A."/>
            <person name="Antonio M."/>
            <person name="Oren A."/>
            <person name="Chaudhuri R.R."/>
            <person name="La Ragione R."/>
            <person name="Hildebrand F."/>
            <person name="Pallen M.J."/>
        </authorList>
    </citation>
    <scope>NUCLEOTIDE SEQUENCE</scope>
    <source>
        <strain evidence="2">B3-1481</strain>
    </source>
</reference>
<evidence type="ECO:0000256" key="1">
    <source>
        <dbReference type="SAM" id="Phobius"/>
    </source>
</evidence>
<dbReference type="AlphaFoldDB" id="A0A9D9IXK3"/>
<evidence type="ECO:0000313" key="2">
    <source>
        <dbReference type="EMBL" id="MBO8480907.1"/>
    </source>
</evidence>
<dbReference type="EMBL" id="JADILW010000110">
    <property type="protein sequence ID" value="MBO8480907.1"/>
    <property type="molecule type" value="Genomic_DNA"/>
</dbReference>
<reference evidence="2" key="1">
    <citation type="submission" date="2020-10" db="EMBL/GenBank/DDBJ databases">
        <authorList>
            <person name="Gilroy R."/>
        </authorList>
    </citation>
    <scope>NUCLEOTIDE SEQUENCE</scope>
    <source>
        <strain evidence="2">B3-1481</strain>
    </source>
</reference>
<keyword evidence="1" id="KW-0812">Transmembrane</keyword>
<keyword evidence="1" id="KW-1133">Transmembrane helix</keyword>
<sequence length="133" mass="14136">MKKLEDIERMSFEELEKVSLDGGVSSPEGFGERLEGAVAGLAAAGEGVKTKGVRLRTAAYSLAGAAMAAVLMLLVLGRPGTPADSFDDPLLAYAEVQKSFSLISEKMSKTTELVLEASSEMNKPKEIIDKITK</sequence>
<proteinExistence type="predicted"/>
<comment type="caution">
    <text evidence="2">The sequence shown here is derived from an EMBL/GenBank/DDBJ whole genome shotgun (WGS) entry which is preliminary data.</text>
</comment>
<protein>
    <submittedName>
        <fullName evidence="2">Uncharacterized protein</fullName>
    </submittedName>
</protein>
<organism evidence="2 3">
    <name type="scientific">Candidatus Cryptobacteroides avistercoris</name>
    <dbReference type="NCBI Taxonomy" id="2840758"/>
    <lineage>
        <taxon>Bacteria</taxon>
        <taxon>Pseudomonadati</taxon>
        <taxon>Bacteroidota</taxon>
        <taxon>Bacteroidia</taxon>
        <taxon>Bacteroidales</taxon>
        <taxon>Candidatus Cryptobacteroides</taxon>
    </lineage>
</organism>